<protein>
    <submittedName>
        <fullName evidence="2">Uncharacterized protein</fullName>
    </submittedName>
</protein>
<comment type="caution">
    <text evidence="2">The sequence shown here is derived from an EMBL/GenBank/DDBJ whole genome shotgun (WGS) entry which is preliminary data.</text>
</comment>
<feature type="compositionally biased region" description="Low complexity" evidence="1">
    <location>
        <begin position="393"/>
        <end position="404"/>
    </location>
</feature>
<dbReference type="EMBL" id="CAXAMN010029127">
    <property type="protein sequence ID" value="CAK9118806.1"/>
    <property type="molecule type" value="Genomic_DNA"/>
</dbReference>
<reference evidence="2 3" key="1">
    <citation type="submission" date="2024-02" db="EMBL/GenBank/DDBJ databases">
        <authorList>
            <person name="Chen Y."/>
            <person name="Shah S."/>
            <person name="Dougan E. K."/>
            <person name="Thang M."/>
            <person name="Chan C."/>
        </authorList>
    </citation>
    <scope>NUCLEOTIDE SEQUENCE [LARGE SCALE GENOMIC DNA]</scope>
</reference>
<feature type="region of interest" description="Disordered" evidence="1">
    <location>
        <begin position="388"/>
        <end position="418"/>
    </location>
</feature>
<feature type="non-terminal residue" evidence="2">
    <location>
        <position position="554"/>
    </location>
</feature>
<dbReference type="Proteomes" id="UP001642484">
    <property type="component" value="Unassembled WGS sequence"/>
</dbReference>
<keyword evidence="3" id="KW-1185">Reference proteome</keyword>
<feature type="region of interest" description="Disordered" evidence="1">
    <location>
        <begin position="446"/>
        <end position="491"/>
    </location>
</feature>
<gene>
    <name evidence="2" type="ORF">CCMP2556_LOCUS55797</name>
</gene>
<evidence type="ECO:0000313" key="3">
    <source>
        <dbReference type="Proteomes" id="UP001642484"/>
    </source>
</evidence>
<accession>A0ABP0T2C4</accession>
<sequence length="554" mass="63132">MSEDLVSSLRDACLGPFDFAWLLERVADFGQEHPTWHGSEHKIDWKQGSPPAPIQLLVPEMILFHADKPHCLFFTDCAGFLRASVRALKQPHVVYHCMEQILKQRKESDIAWQAEMEQSYSRRCSRSSEVSEMHKTPSLRKPRATVVMKSPLTLRKNFWRLWVEEQHQQLPEGDVAERLAGTRGLGWPEGTRLLQASFWNSEKFITYDYDAIHSDVKGAVHTRLEDIINNHFERYTFLDSVRDRNKISAVPNLLAQRLAYYCNLELVSGKFTFYKDKRSQLWLVDATDLLLVATATRTSKGSDGTSSASEALPQKLFRYLSEEALQNLPVTEQDGPKHQRMFELMISYYQNMKQQYRVDRMLQKVQQELDTNVPVFEGTDLEALSKTFDLKGSRSSNSSSSPRRLQVPQKRQGHPHRCRWYSAAAVQEVPKRRSRHGKHMAAIIARQRERQEEESSLGEQSAAPIEEMRSPKSSGFFTDGRRGSKTRPCPQLDRKAVKIEIVSTAIAMDLLEGAGTGACPEGSTTMDLLRPQICPPGQGLQMTRKNAVPCARVV</sequence>
<evidence type="ECO:0000313" key="2">
    <source>
        <dbReference type="EMBL" id="CAK9118806.1"/>
    </source>
</evidence>
<proteinExistence type="predicted"/>
<evidence type="ECO:0000256" key="1">
    <source>
        <dbReference type="SAM" id="MobiDB-lite"/>
    </source>
</evidence>
<name>A0ABP0T2C4_9DINO</name>
<organism evidence="2 3">
    <name type="scientific">Durusdinium trenchii</name>
    <dbReference type="NCBI Taxonomy" id="1381693"/>
    <lineage>
        <taxon>Eukaryota</taxon>
        <taxon>Sar</taxon>
        <taxon>Alveolata</taxon>
        <taxon>Dinophyceae</taxon>
        <taxon>Suessiales</taxon>
        <taxon>Symbiodiniaceae</taxon>
        <taxon>Durusdinium</taxon>
    </lineage>
</organism>